<dbReference type="PROSITE" id="PS50949">
    <property type="entry name" value="HTH_GNTR"/>
    <property type="match status" value="1"/>
</dbReference>
<evidence type="ECO:0000313" key="5">
    <source>
        <dbReference type="EMBL" id="SDG28326.1"/>
    </source>
</evidence>
<dbReference type="PANTHER" id="PTHR43537:SF45">
    <property type="entry name" value="GNTR FAMILY REGULATORY PROTEIN"/>
    <property type="match status" value="1"/>
</dbReference>
<evidence type="ECO:0000256" key="2">
    <source>
        <dbReference type="ARBA" id="ARBA00023125"/>
    </source>
</evidence>
<dbReference type="EMBL" id="FNCO01000001">
    <property type="protein sequence ID" value="SDG28326.1"/>
    <property type="molecule type" value="Genomic_DNA"/>
</dbReference>
<dbReference type="SUPFAM" id="SSF48008">
    <property type="entry name" value="GntR ligand-binding domain-like"/>
    <property type="match status" value="1"/>
</dbReference>
<accession>A0A1G7SZ03</accession>
<evidence type="ECO:0000259" key="4">
    <source>
        <dbReference type="PROSITE" id="PS50949"/>
    </source>
</evidence>
<dbReference type="PANTHER" id="PTHR43537">
    <property type="entry name" value="TRANSCRIPTIONAL REGULATOR, GNTR FAMILY"/>
    <property type="match status" value="1"/>
</dbReference>
<evidence type="ECO:0000256" key="1">
    <source>
        <dbReference type="ARBA" id="ARBA00023015"/>
    </source>
</evidence>
<evidence type="ECO:0000313" key="6">
    <source>
        <dbReference type="Proteomes" id="UP000182894"/>
    </source>
</evidence>
<feature type="domain" description="HTH gntR-type" evidence="4">
    <location>
        <begin position="9"/>
        <end position="76"/>
    </location>
</feature>
<dbReference type="RefSeq" id="WP_074750048.1">
    <property type="nucleotide sequence ID" value="NZ_FNCO01000001.1"/>
</dbReference>
<proteinExistence type="predicted"/>
<dbReference type="GO" id="GO:0003700">
    <property type="term" value="F:DNA-binding transcription factor activity"/>
    <property type="evidence" value="ECO:0007669"/>
    <property type="project" value="InterPro"/>
</dbReference>
<dbReference type="GO" id="GO:0003677">
    <property type="term" value="F:DNA binding"/>
    <property type="evidence" value="ECO:0007669"/>
    <property type="project" value="UniProtKB-KW"/>
</dbReference>
<dbReference type="SMART" id="SM00895">
    <property type="entry name" value="FCD"/>
    <property type="match status" value="1"/>
</dbReference>
<name>A0A1G7SZ03_9PSED</name>
<dbReference type="InterPro" id="IPR008920">
    <property type="entry name" value="TF_FadR/GntR_C"/>
</dbReference>
<reference evidence="6" key="1">
    <citation type="submission" date="2016-10" db="EMBL/GenBank/DDBJ databases">
        <authorList>
            <person name="Varghese N."/>
            <person name="Submissions S."/>
        </authorList>
    </citation>
    <scope>NUCLEOTIDE SEQUENCE [LARGE SCALE GENOMIC DNA]</scope>
    <source>
        <strain evidence="6">ATCC 700689</strain>
    </source>
</reference>
<dbReference type="InterPro" id="IPR011711">
    <property type="entry name" value="GntR_C"/>
</dbReference>
<dbReference type="Proteomes" id="UP000182894">
    <property type="component" value="Unassembled WGS sequence"/>
</dbReference>
<dbReference type="Gene3D" id="1.20.120.530">
    <property type="entry name" value="GntR ligand-binding domain-like"/>
    <property type="match status" value="1"/>
</dbReference>
<dbReference type="SUPFAM" id="SSF46785">
    <property type="entry name" value="Winged helix' DNA-binding domain"/>
    <property type="match status" value="1"/>
</dbReference>
<keyword evidence="3" id="KW-0804">Transcription</keyword>
<dbReference type="InterPro" id="IPR000524">
    <property type="entry name" value="Tscrpt_reg_HTH_GntR"/>
</dbReference>
<keyword evidence="1" id="KW-0805">Transcription regulation</keyword>
<dbReference type="Gene3D" id="1.10.10.10">
    <property type="entry name" value="Winged helix-like DNA-binding domain superfamily/Winged helix DNA-binding domain"/>
    <property type="match status" value="1"/>
</dbReference>
<dbReference type="CDD" id="cd07377">
    <property type="entry name" value="WHTH_GntR"/>
    <property type="match status" value="1"/>
</dbReference>
<dbReference type="InterPro" id="IPR036388">
    <property type="entry name" value="WH-like_DNA-bd_sf"/>
</dbReference>
<dbReference type="STRING" id="89065.SAMN05216605_101611"/>
<dbReference type="Pfam" id="PF07729">
    <property type="entry name" value="FCD"/>
    <property type="match status" value="1"/>
</dbReference>
<keyword evidence="2" id="KW-0238">DNA-binding</keyword>
<dbReference type="AlphaFoldDB" id="A0A1G7SZ03"/>
<keyword evidence="6" id="KW-1185">Reference proteome</keyword>
<evidence type="ECO:0000256" key="3">
    <source>
        <dbReference type="ARBA" id="ARBA00023163"/>
    </source>
</evidence>
<gene>
    <name evidence="5" type="ORF">SAMN05216605_101611</name>
</gene>
<protein>
    <submittedName>
        <fullName evidence="5">Transcriptional regulator, GntR family</fullName>
    </submittedName>
</protein>
<dbReference type="Pfam" id="PF00392">
    <property type="entry name" value="GntR"/>
    <property type="match status" value="1"/>
</dbReference>
<sequence>MSIAKENGLSLADQVAHELREDIIGGRLLSGMPLVESELVRGYNASRNTVREALHLLGREGLTTYVRHKGVIVRRLTVDDVRDLFMVRRTLESQAILTGKLLVDSSSARMANAIEAAELASEREDWRAFGTHSLRFHQQVVGLLHSPSFDEFFTNIVAQMRLVFSAAPDEARYQAPWLARDRHIHQLLIDGHRHEAGEAMDSYLNDSEHQALDLLSRATRH</sequence>
<organism evidence="5 6">
    <name type="scientific">Pseudomonas abietaniphila</name>
    <dbReference type="NCBI Taxonomy" id="89065"/>
    <lineage>
        <taxon>Bacteria</taxon>
        <taxon>Pseudomonadati</taxon>
        <taxon>Pseudomonadota</taxon>
        <taxon>Gammaproteobacteria</taxon>
        <taxon>Pseudomonadales</taxon>
        <taxon>Pseudomonadaceae</taxon>
        <taxon>Pseudomonas</taxon>
    </lineage>
</organism>
<dbReference type="OrthoDB" id="9799812at2"/>
<dbReference type="InterPro" id="IPR036390">
    <property type="entry name" value="WH_DNA-bd_sf"/>
</dbReference>
<dbReference type="SMART" id="SM00345">
    <property type="entry name" value="HTH_GNTR"/>
    <property type="match status" value="1"/>
</dbReference>